<proteinExistence type="inferred from homology"/>
<dbReference type="RefSeq" id="XP_031570041.1">
    <property type="nucleotide sequence ID" value="XM_031714181.1"/>
</dbReference>
<evidence type="ECO:0000313" key="6">
    <source>
        <dbReference type="Proteomes" id="UP000515163"/>
    </source>
</evidence>
<dbReference type="KEGG" id="aten:116304446"/>
<dbReference type="InterPro" id="IPR057985">
    <property type="entry name" value="TPR_PSMD3_N"/>
</dbReference>
<dbReference type="InterPro" id="IPR036390">
    <property type="entry name" value="WH_DNA-bd_sf"/>
</dbReference>
<dbReference type="InParanoid" id="A0A6P8IS90"/>
<sequence length="499" mass="57510">MTKDVEMKESSTAKNKDESKEEPKEEVSKDEQEKLILEDIKEHVKCIEKAVATKEPRFTLRTLRGIPGTRRKLSHPLLRKLICGYMPLASPNKDALLAYLDEPMDTEDSGAPFRPRSAKAASIPLLPEIETYFHLLIVIHLIDSKCHQKAVKCSDDLMKKTQGLNRRSLDPLLAHCYFFHSRAYELTDNLKDVRSFFHGKQRTATLRHDDEGQASLLNLLLRNYLHYNLYDQADKLVSKSTFPSLASTNAWARYLYYTGIIKAIQLDYSEAHKNLLQAIRKAPQNSAYGFKQTAHKFAIVVELLLGEIPDRSIFRQPFLRKTLVPYFQLTNAVLTGDLKHFNQVVEKFKDKFLAEKTYTLIIRLRHNVIKAGVRMINLSYSRISLVDIAHKLQLDSPEDAEFIVAKAIRDGVIEATINHENGTLQSKELIDIYSSNEPQSAFHQRISFCLEIYNQSVKAMRFPPKSYNKNLESFEEQREREKQDMELAKEMAEDDDDFP</sequence>
<dbReference type="GO" id="GO:0042176">
    <property type="term" value="P:regulation of protein catabolic process"/>
    <property type="evidence" value="ECO:0007669"/>
    <property type="project" value="InterPro"/>
</dbReference>
<protein>
    <recommendedName>
        <fullName evidence="3">26S proteasome regulatory subunit RPN3</fullName>
    </recommendedName>
</protein>
<dbReference type="InterPro" id="IPR050756">
    <property type="entry name" value="CSN3"/>
</dbReference>
<dbReference type="PROSITE" id="PS50250">
    <property type="entry name" value="PCI"/>
    <property type="match status" value="1"/>
</dbReference>
<dbReference type="Gene3D" id="1.25.40.570">
    <property type="match status" value="1"/>
</dbReference>
<feature type="region of interest" description="Disordered" evidence="4">
    <location>
        <begin position="1"/>
        <end position="31"/>
    </location>
</feature>
<dbReference type="Pfam" id="PF01399">
    <property type="entry name" value="PCI"/>
    <property type="match status" value="1"/>
</dbReference>
<dbReference type="InterPro" id="IPR000717">
    <property type="entry name" value="PCI_dom"/>
</dbReference>
<dbReference type="SUPFAM" id="SSF46785">
    <property type="entry name" value="Winged helix' DNA-binding domain"/>
    <property type="match status" value="1"/>
</dbReference>
<comment type="similarity">
    <text evidence="1">Belongs to the proteasome subunit S3 family.</text>
</comment>
<dbReference type="GO" id="GO:0030234">
    <property type="term" value="F:enzyme regulator activity"/>
    <property type="evidence" value="ECO:0007669"/>
    <property type="project" value="InterPro"/>
</dbReference>
<dbReference type="SMART" id="SM00753">
    <property type="entry name" value="PAM"/>
    <property type="match status" value="1"/>
</dbReference>
<reference evidence="7" key="1">
    <citation type="submission" date="2025-08" db="UniProtKB">
        <authorList>
            <consortium name="RefSeq"/>
        </authorList>
    </citation>
    <scope>IDENTIFICATION</scope>
</reference>
<dbReference type="SMART" id="SM00088">
    <property type="entry name" value="PINT"/>
    <property type="match status" value="1"/>
</dbReference>
<feature type="region of interest" description="Disordered" evidence="4">
    <location>
        <begin position="468"/>
        <end position="499"/>
    </location>
</feature>
<evidence type="ECO:0000313" key="7">
    <source>
        <dbReference type="RefSeq" id="XP_031570041.1"/>
    </source>
</evidence>
<keyword evidence="6" id="KW-1185">Reference proteome</keyword>
<evidence type="ECO:0000259" key="5">
    <source>
        <dbReference type="PROSITE" id="PS50250"/>
    </source>
</evidence>
<dbReference type="PANTHER" id="PTHR10758:SF2">
    <property type="entry name" value="26S PROTEASOME NON-ATPASE REGULATORY SUBUNIT 3"/>
    <property type="match status" value="1"/>
</dbReference>
<gene>
    <name evidence="7" type="primary">LOC116304446</name>
</gene>
<dbReference type="AlphaFoldDB" id="A0A6P8IS90"/>
<evidence type="ECO:0000256" key="3">
    <source>
        <dbReference type="ARBA" id="ARBA00075103"/>
    </source>
</evidence>
<dbReference type="Pfam" id="PF25573">
    <property type="entry name" value="TPR_PSMD3_N"/>
    <property type="match status" value="1"/>
</dbReference>
<dbReference type="PANTHER" id="PTHR10758">
    <property type="entry name" value="26S PROTEASOME NON-ATPASE REGULATORY SUBUNIT 3/COP9 SIGNALOSOME COMPLEX SUBUNIT 3"/>
    <property type="match status" value="1"/>
</dbReference>
<feature type="compositionally biased region" description="Basic and acidic residues" evidence="4">
    <location>
        <begin position="475"/>
        <end position="491"/>
    </location>
</feature>
<dbReference type="InterPro" id="IPR013586">
    <property type="entry name" value="PSMD3_C"/>
</dbReference>
<dbReference type="GeneID" id="116304446"/>
<dbReference type="FunCoup" id="A0A6P8IS90">
    <property type="interactions" value="2483"/>
</dbReference>
<evidence type="ECO:0000256" key="4">
    <source>
        <dbReference type="SAM" id="MobiDB-lite"/>
    </source>
</evidence>
<feature type="domain" description="PCI" evidence="5">
    <location>
        <begin position="252"/>
        <end position="431"/>
    </location>
</feature>
<dbReference type="GO" id="GO:0006511">
    <property type="term" value="P:ubiquitin-dependent protein catabolic process"/>
    <property type="evidence" value="ECO:0007669"/>
    <property type="project" value="TreeGrafter"/>
</dbReference>
<keyword evidence="2" id="KW-0647">Proteasome</keyword>
<evidence type="ECO:0000256" key="2">
    <source>
        <dbReference type="ARBA" id="ARBA00022942"/>
    </source>
</evidence>
<dbReference type="OrthoDB" id="1713558at2759"/>
<organism evidence="6 7">
    <name type="scientific">Actinia tenebrosa</name>
    <name type="common">Australian red waratah sea anemone</name>
    <dbReference type="NCBI Taxonomy" id="6105"/>
    <lineage>
        <taxon>Eukaryota</taxon>
        <taxon>Metazoa</taxon>
        <taxon>Cnidaria</taxon>
        <taxon>Anthozoa</taxon>
        <taxon>Hexacorallia</taxon>
        <taxon>Actiniaria</taxon>
        <taxon>Actiniidae</taxon>
        <taxon>Actinia</taxon>
    </lineage>
</organism>
<name>A0A6P8IS90_ACTTE</name>
<dbReference type="Proteomes" id="UP000515163">
    <property type="component" value="Unplaced"/>
</dbReference>
<dbReference type="GO" id="GO:0008541">
    <property type="term" value="C:proteasome regulatory particle, lid subcomplex"/>
    <property type="evidence" value="ECO:0007669"/>
    <property type="project" value="TreeGrafter"/>
</dbReference>
<evidence type="ECO:0000256" key="1">
    <source>
        <dbReference type="ARBA" id="ARBA00007912"/>
    </source>
</evidence>
<dbReference type="Pfam" id="PF08375">
    <property type="entry name" value="Rpn3_C"/>
    <property type="match status" value="1"/>
</dbReference>
<dbReference type="FunFam" id="1.25.40.570:FF:000009">
    <property type="entry name" value="26S proteasome non-ATPase regulatory subunit 3"/>
    <property type="match status" value="1"/>
</dbReference>
<accession>A0A6P8IS90</accession>